<keyword evidence="1 5" id="KW-0489">Methyltransferase</keyword>
<keyword evidence="2" id="KW-0808">Transferase</keyword>
<evidence type="ECO:0000313" key="5">
    <source>
        <dbReference type="EMBL" id="PSK96130.1"/>
    </source>
</evidence>
<organism evidence="5 6">
    <name type="scientific">Murinocardiopsis flavida</name>
    <dbReference type="NCBI Taxonomy" id="645275"/>
    <lineage>
        <taxon>Bacteria</taxon>
        <taxon>Bacillati</taxon>
        <taxon>Actinomycetota</taxon>
        <taxon>Actinomycetes</taxon>
        <taxon>Streptosporangiales</taxon>
        <taxon>Nocardiopsidaceae</taxon>
        <taxon>Murinocardiopsis</taxon>
    </lineage>
</organism>
<comment type="caution">
    <text evidence="5">The sequence shown here is derived from an EMBL/GenBank/DDBJ whole genome shotgun (WGS) entry which is preliminary data.</text>
</comment>
<dbReference type="GO" id="GO:0008170">
    <property type="term" value="F:N-methyltransferase activity"/>
    <property type="evidence" value="ECO:0007669"/>
    <property type="project" value="InterPro"/>
</dbReference>
<dbReference type="GO" id="GO:0003677">
    <property type="term" value="F:DNA binding"/>
    <property type="evidence" value="ECO:0007669"/>
    <property type="project" value="InterPro"/>
</dbReference>
<evidence type="ECO:0000256" key="2">
    <source>
        <dbReference type="ARBA" id="ARBA00022679"/>
    </source>
</evidence>
<accession>A0A2P8DFY9</accession>
<evidence type="ECO:0000256" key="1">
    <source>
        <dbReference type="ARBA" id="ARBA00022603"/>
    </source>
</evidence>
<dbReference type="Proteomes" id="UP000240542">
    <property type="component" value="Unassembled WGS sequence"/>
</dbReference>
<dbReference type="SUPFAM" id="SSF53335">
    <property type="entry name" value="S-adenosyl-L-methionine-dependent methyltransferases"/>
    <property type="match status" value="2"/>
</dbReference>
<dbReference type="Pfam" id="PF01555">
    <property type="entry name" value="N6_N4_Mtase"/>
    <property type="match status" value="1"/>
</dbReference>
<evidence type="ECO:0000259" key="4">
    <source>
        <dbReference type="Pfam" id="PF01555"/>
    </source>
</evidence>
<dbReference type="RefSeq" id="WP_106584068.1">
    <property type="nucleotide sequence ID" value="NZ_PYGA01000012.1"/>
</dbReference>
<dbReference type="InterPro" id="IPR029063">
    <property type="entry name" value="SAM-dependent_MTases_sf"/>
</dbReference>
<dbReference type="InterPro" id="IPR002941">
    <property type="entry name" value="DNA_methylase_N4/N6"/>
</dbReference>
<keyword evidence="6" id="KW-1185">Reference proteome</keyword>
<feature type="domain" description="DNA methylase N-4/N-6" evidence="4">
    <location>
        <begin position="11"/>
        <end position="93"/>
    </location>
</feature>
<proteinExistence type="inferred from homology"/>
<protein>
    <recommendedName>
        <fullName evidence="3">Methyltransferase</fullName>
        <ecNumber evidence="3">2.1.1.-</ecNumber>
    </recommendedName>
</protein>
<evidence type="ECO:0000256" key="3">
    <source>
        <dbReference type="RuleBase" id="RU362026"/>
    </source>
</evidence>
<dbReference type="EC" id="2.1.1.-" evidence="3"/>
<name>A0A2P8DFY9_9ACTN</name>
<dbReference type="GO" id="GO:0032259">
    <property type="term" value="P:methylation"/>
    <property type="evidence" value="ECO:0007669"/>
    <property type="project" value="UniProtKB-KW"/>
</dbReference>
<sequence>MSAPDPGPDRRSVWATGQLQARAQRAERYLPETLDHPARMLPAIARRAITAYTRPGDTVLDPMCGIGTTLVEAVHLGRDGLGIELETAFATTARANLARAAAQGAPGSATVHTGDARTAAAEVAPPVGGAALLLTSPPYGSMTHGRVRSRRDGATDRKVDKWAHLYNQDRDRANLAYQRPEALLSAFAEILVQCRPLLCPGGRVVITTRPFRIKGRLVDFPSQVAEAAQDAGLVLVERCAALLCALRGEGLVGRASFFQMIETRRLRERGLPAHVIQHEDVLVLANPGGGAAVSGPVGEPTGPAGEGAP</sequence>
<dbReference type="InterPro" id="IPR001091">
    <property type="entry name" value="RM_Methyltransferase"/>
</dbReference>
<dbReference type="EMBL" id="PYGA01000012">
    <property type="protein sequence ID" value="PSK96130.1"/>
    <property type="molecule type" value="Genomic_DNA"/>
</dbReference>
<dbReference type="PRINTS" id="PR00508">
    <property type="entry name" value="S21N4MTFRASE"/>
</dbReference>
<comment type="similarity">
    <text evidence="3">Belongs to the N(4)/N(6)-methyltransferase family.</text>
</comment>
<dbReference type="AlphaFoldDB" id="A0A2P8DFY9"/>
<gene>
    <name evidence="5" type="ORF">CLV63_11212</name>
</gene>
<evidence type="ECO:0000313" key="6">
    <source>
        <dbReference type="Proteomes" id="UP000240542"/>
    </source>
</evidence>
<dbReference type="Gene3D" id="3.40.50.150">
    <property type="entry name" value="Vaccinia Virus protein VP39"/>
    <property type="match status" value="2"/>
</dbReference>
<dbReference type="OrthoDB" id="1637728at2"/>
<reference evidence="5 6" key="1">
    <citation type="submission" date="2018-03" db="EMBL/GenBank/DDBJ databases">
        <title>Genomic Encyclopedia of Archaeal and Bacterial Type Strains, Phase II (KMG-II): from individual species to whole genera.</title>
        <authorList>
            <person name="Goeker M."/>
        </authorList>
    </citation>
    <scope>NUCLEOTIDE SEQUENCE [LARGE SCALE GENOMIC DNA]</scope>
    <source>
        <strain evidence="5 6">DSM 45312</strain>
    </source>
</reference>